<accession>A0A9N9PHC1</accession>
<protein>
    <submittedName>
        <fullName evidence="2">12954_t:CDS:1</fullName>
    </submittedName>
</protein>
<feature type="region of interest" description="Disordered" evidence="1">
    <location>
        <begin position="1"/>
        <end position="32"/>
    </location>
</feature>
<gene>
    <name evidence="2" type="ORF">DERYTH_LOCUS27009</name>
</gene>
<name>A0A9N9PHC1_9GLOM</name>
<feature type="non-terminal residue" evidence="2">
    <location>
        <position position="101"/>
    </location>
</feature>
<sequence>GLAENILENSHNSNENSIGKDPMANTLDTFDNPNITLENLHNSNENSIGKKHKLLAPNTLDTFDNPNNISNAANPIIIVEYDSTLHNPKEKVIESIELESD</sequence>
<dbReference type="AlphaFoldDB" id="A0A9N9PHC1"/>
<dbReference type="Proteomes" id="UP000789405">
    <property type="component" value="Unassembled WGS sequence"/>
</dbReference>
<organism evidence="2 3">
    <name type="scientific">Dentiscutata erythropus</name>
    <dbReference type="NCBI Taxonomy" id="1348616"/>
    <lineage>
        <taxon>Eukaryota</taxon>
        <taxon>Fungi</taxon>
        <taxon>Fungi incertae sedis</taxon>
        <taxon>Mucoromycota</taxon>
        <taxon>Glomeromycotina</taxon>
        <taxon>Glomeromycetes</taxon>
        <taxon>Diversisporales</taxon>
        <taxon>Gigasporaceae</taxon>
        <taxon>Dentiscutata</taxon>
    </lineage>
</organism>
<evidence type="ECO:0000313" key="3">
    <source>
        <dbReference type="Proteomes" id="UP000789405"/>
    </source>
</evidence>
<evidence type="ECO:0000313" key="2">
    <source>
        <dbReference type="EMBL" id="CAG8820757.1"/>
    </source>
</evidence>
<reference evidence="2" key="1">
    <citation type="submission" date="2021-06" db="EMBL/GenBank/DDBJ databases">
        <authorList>
            <person name="Kallberg Y."/>
            <person name="Tangrot J."/>
            <person name="Rosling A."/>
        </authorList>
    </citation>
    <scope>NUCLEOTIDE SEQUENCE</scope>
    <source>
        <strain evidence="2">MA453B</strain>
    </source>
</reference>
<dbReference type="EMBL" id="CAJVPY010059765">
    <property type="protein sequence ID" value="CAG8820757.1"/>
    <property type="molecule type" value="Genomic_DNA"/>
</dbReference>
<comment type="caution">
    <text evidence="2">The sequence shown here is derived from an EMBL/GenBank/DDBJ whole genome shotgun (WGS) entry which is preliminary data.</text>
</comment>
<evidence type="ECO:0000256" key="1">
    <source>
        <dbReference type="SAM" id="MobiDB-lite"/>
    </source>
</evidence>
<keyword evidence="3" id="KW-1185">Reference proteome</keyword>
<proteinExistence type="predicted"/>
<feature type="non-terminal residue" evidence="2">
    <location>
        <position position="1"/>
    </location>
</feature>
<feature type="compositionally biased region" description="Polar residues" evidence="1">
    <location>
        <begin position="7"/>
        <end position="17"/>
    </location>
</feature>